<proteinExistence type="inferred from homology"/>
<evidence type="ECO:0000256" key="1">
    <source>
        <dbReference type="ARBA" id="ARBA00005695"/>
    </source>
</evidence>
<evidence type="ECO:0000259" key="4">
    <source>
        <dbReference type="Pfam" id="PF00496"/>
    </source>
</evidence>
<organism evidence="5">
    <name type="scientific">Caldilinea aerophila</name>
    <dbReference type="NCBI Taxonomy" id="133453"/>
    <lineage>
        <taxon>Bacteria</taxon>
        <taxon>Bacillati</taxon>
        <taxon>Chloroflexota</taxon>
        <taxon>Caldilineae</taxon>
        <taxon>Caldilineales</taxon>
        <taxon>Caldilineaceae</taxon>
        <taxon>Caldilinea</taxon>
    </lineage>
</organism>
<comment type="similarity">
    <text evidence="1">Belongs to the bacterial solute-binding protein 5 family.</text>
</comment>
<evidence type="ECO:0000256" key="2">
    <source>
        <dbReference type="ARBA" id="ARBA00022448"/>
    </source>
</evidence>
<accession>A0A7C1JU62</accession>
<dbReference type="PIRSF" id="PIRSF002741">
    <property type="entry name" value="MppA"/>
    <property type="match status" value="1"/>
</dbReference>
<keyword evidence="2" id="KW-0813">Transport</keyword>
<dbReference type="GO" id="GO:0043190">
    <property type="term" value="C:ATP-binding cassette (ABC) transporter complex"/>
    <property type="evidence" value="ECO:0007669"/>
    <property type="project" value="InterPro"/>
</dbReference>
<dbReference type="GO" id="GO:0042597">
    <property type="term" value="C:periplasmic space"/>
    <property type="evidence" value="ECO:0007669"/>
    <property type="project" value="UniProtKB-ARBA"/>
</dbReference>
<comment type="caution">
    <text evidence="5">The sequence shown here is derived from an EMBL/GenBank/DDBJ whole genome shotgun (WGS) entry which is preliminary data.</text>
</comment>
<reference evidence="5" key="1">
    <citation type="journal article" date="2020" name="mSystems">
        <title>Genome- and Community-Level Interaction Insights into Carbon Utilization and Element Cycling Functions of Hydrothermarchaeota in Hydrothermal Sediment.</title>
        <authorList>
            <person name="Zhou Z."/>
            <person name="Liu Y."/>
            <person name="Xu W."/>
            <person name="Pan J."/>
            <person name="Luo Z.H."/>
            <person name="Li M."/>
        </authorList>
    </citation>
    <scope>NUCLEOTIDE SEQUENCE [LARGE SCALE GENOMIC DNA]</scope>
    <source>
        <strain evidence="5">SpSt-289</strain>
    </source>
</reference>
<keyword evidence="3" id="KW-0732">Signal</keyword>
<feature type="domain" description="Solute-binding protein family 5" evidence="4">
    <location>
        <begin position="59"/>
        <end position="416"/>
    </location>
</feature>
<dbReference type="GO" id="GO:0015833">
    <property type="term" value="P:peptide transport"/>
    <property type="evidence" value="ECO:0007669"/>
    <property type="project" value="TreeGrafter"/>
</dbReference>
<dbReference type="PANTHER" id="PTHR30290:SF9">
    <property type="entry name" value="OLIGOPEPTIDE-BINDING PROTEIN APPA"/>
    <property type="match status" value="1"/>
</dbReference>
<protein>
    <submittedName>
        <fullName evidence="5">Glutathione ABC transporter substrate-binding protein</fullName>
    </submittedName>
</protein>
<dbReference type="InterPro" id="IPR030678">
    <property type="entry name" value="Peptide/Ni-bd"/>
</dbReference>
<dbReference type="AlphaFoldDB" id="A0A7C1JU62"/>
<dbReference type="EMBL" id="DSMG01000144">
    <property type="protein sequence ID" value="HDX32587.1"/>
    <property type="molecule type" value="Genomic_DNA"/>
</dbReference>
<evidence type="ECO:0000313" key="5">
    <source>
        <dbReference type="EMBL" id="HDX32587.1"/>
    </source>
</evidence>
<sequence>MPAAEAPGAPAPAAGPKTLTIAAGTDIENMNVHRVTSSPSFSVLEHIYQTLFYMNPEGELEPLLAESLEPGEEEHTFILKLRQGVTFSDGTPFNAEAVKMNLEYVQNPDNGSAFAFLISRIQEIEVVDDYTVKLILDSDFAPLAAHLSHGALAMVAPSALEQGNDFLANNAIGTGPYMLERWDRAESVTLVRNPNYWGEPPAIDRLIFKVVQEDGARLVEVEAGTVDVAVRVPPAEAERIDANPNVDVITTPGLRTIYIFFNVTREPFDDVRVRQAINYAVDAEAIVNQLFKGAARVSDAPFAPPIFGYKPNPPYARDLEKARALLAEAGVPEGTSLVLYHPTGRYVQDALVADAVRAQLREVGLEVELRTLEWPQYVPFVRAPAGENQVQFAMLGWSTPTMDADYALYALFHSSEHPPGFNGAFYSNPEVDRLLDEARTTIDPDVRRELYAQAIDIIWEEAPWLFLYSEVQLTAIRTNVEGFIVHPNERLIATYADKK</sequence>
<dbReference type="InterPro" id="IPR039424">
    <property type="entry name" value="SBP_5"/>
</dbReference>
<dbReference type="Gene3D" id="3.40.190.10">
    <property type="entry name" value="Periplasmic binding protein-like II"/>
    <property type="match status" value="1"/>
</dbReference>
<dbReference type="PANTHER" id="PTHR30290">
    <property type="entry name" value="PERIPLASMIC BINDING COMPONENT OF ABC TRANSPORTER"/>
    <property type="match status" value="1"/>
</dbReference>
<dbReference type="SUPFAM" id="SSF53850">
    <property type="entry name" value="Periplasmic binding protein-like II"/>
    <property type="match status" value="1"/>
</dbReference>
<dbReference type="Gene3D" id="3.90.76.10">
    <property type="entry name" value="Dipeptide-binding Protein, Domain 1"/>
    <property type="match status" value="1"/>
</dbReference>
<dbReference type="CDD" id="cd08499">
    <property type="entry name" value="PBP2_Ylib_like"/>
    <property type="match status" value="1"/>
</dbReference>
<dbReference type="GO" id="GO:1904680">
    <property type="term" value="F:peptide transmembrane transporter activity"/>
    <property type="evidence" value="ECO:0007669"/>
    <property type="project" value="TreeGrafter"/>
</dbReference>
<dbReference type="InterPro" id="IPR000914">
    <property type="entry name" value="SBP_5_dom"/>
</dbReference>
<evidence type="ECO:0000256" key="3">
    <source>
        <dbReference type="ARBA" id="ARBA00022729"/>
    </source>
</evidence>
<dbReference type="Pfam" id="PF00496">
    <property type="entry name" value="SBP_bac_5"/>
    <property type="match status" value="1"/>
</dbReference>
<dbReference type="Gene3D" id="3.10.105.10">
    <property type="entry name" value="Dipeptide-binding Protein, Domain 3"/>
    <property type="match status" value="1"/>
</dbReference>
<gene>
    <name evidence="5" type="ORF">ENQ20_14040</name>
</gene>
<name>A0A7C1JU62_9CHLR</name>